<evidence type="ECO:0000313" key="2">
    <source>
        <dbReference type="EMBL" id="KAK7480287.1"/>
    </source>
</evidence>
<keyword evidence="1" id="KW-1133">Transmembrane helix</keyword>
<accession>A0ABD0JZZ7</accession>
<keyword evidence="3" id="KW-1185">Reference proteome</keyword>
<keyword evidence="1" id="KW-0472">Membrane</keyword>
<dbReference type="AlphaFoldDB" id="A0ABD0JZZ7"/>
<feature type="transmembrane region" description="Helical" evidence="1">
    <location>
        <begin position="25"/>
        <end position="47"/>
    </location>
</feature>
<organism evidence="2 3">
    <name type="scientific">Batillaria attramentaria</name>
    <dbReference type="NCBI Taxonomy" id="370345"/>
    <lineage>
        <taxon>Eukaryota</taxon>
        <taxon>Metazoa</taxon>
        <taxon>Spiralia</taxon>
        <taxon>Lophotrochozoa</taxon>
        <taxon>Mollusca</taxon>
        <taxon>Gastropoda</taxon>
        <taxon>Caenogastropoda</taxon>
        <taxon>Sorbeoconcha</taxon>
        <taxon>Cerithioidea</taxon>
        <taxon>Batillariidae</taxon>
        <taxon>Batillaria</taxon>
    </lineage>
</organism>
<dbReference type="EMBL" id="JACVVK020000284">
    <property type="protein sequence ID" value="KAK7480287.1"/>
    <property type="molecule type" value="Genomic_DNA"/>
</dbReference>
<dbReference type="Proteomes" id="UP001519460">
    <property type="component" value="Unassembled WGS sequence"/>
</dbReference>
<gene>
    <name evidence="2" type="ORF">BaRGS_00028455</name>
</gene>
<keyword evidence="1" id="KW-0812">Transmembrane</keyword>
<comment type="caution">
    <text evidence="2">The sequence shown here is derived from an EMBL/GenBank/DDBJ whole genome shotgun (WGS) entry which is preliminary data.</text>
</comment>
<protein>
    <submittedName>
        <fullName evidence="2">Uncharacterized protein</fullName>
    </submittedName>
</protein>
<evidence type="ECO:0000313" key="3">
    <source>
        <dbReference type="Proteomes" id="UP001519460"/>
    </source>
</evidence>
<sequence>MTAEFGLSKAFVLNFEYYLTLKQTWLAFGCTSATLLVIFLLIVIILAKRICIAIELLKEGKQIGVVAYWVTSALYIGSMGEKEYYKGNYSDIAEVIRDRNIDALLRRVPCSPNDTTLGICASLSSSEDQSTRPNAGLHAVHVFSG</sequence>
<name>A0ABD0JZZ7_9CAEN</name>
<proteinExistence type="predicted"/>
<evidence type="ECO:0000256" key="1">
    <source>
        <dbReference type="SAM" id="Phobius"/>
    </source>
</evidence>
<reference evidence="2 3" key="1">
    <citation type="journal article" date="2023" name="Sci. Data">
        <title>Genome assembly of the Korean intertidal mud-creeper Batillaria attramentaria.</title>
        <authorList>
            <person name="Patra A.K."/>
            <person name="Ho P.T."/>
            <person name="Jun S."/>
            <person name="Lee S.J."/>
            <person name="Kim Y."/>
            <person name="Won Y.J."/>
        </authorList>
    </citation>
    <scope>NUCLEOTIDE SEQUENCE [LARGE SCALE GENOMIC DNA]</scope>
    <source>
        <strain evidence="2">Wonlab-2016</strain>
    </source>
</reference>